<keyword evidence="1" id="KW-0812">Transmembrane</keyword>
<name>A0A6J6FXC4_9ZZZZ</name>
<protein>
    <submittedName>
        <fullName evidence="2">Unannotated protein</fullName>
    </submittedName>
</protein>
<organism evidence="2">
    <name type="scientific">freshwater metagenome</name>
    <dbReference type="NCBI Taxonomy" id="449393"/>
    <lineage>
        <taxon>unclassified sequences</taxon>
        <taxon>metagenomes</taxon>
        <taxon>ecological metagenomes</taxon>
    </lineage>
</organism>
<accession>A0A6J6FXC4</accession>
<reference evidence="2" key="1">
    <citation type="submission" date="2020-05" db="EMBL/GenBank/DDBJ databases">
        <authorList>
            <person name="Chiriac C."/>
            <person name="Salcher M."/>
            <person name="Ghai R."/>
            <person name="Kavagutti S V."/>
        </authorList>
    </citation>
    <scope>NUCLEOTIDE SEQUENCE</scope>
</reference>
<keyword evidence="1" id="KW-0472">Membrane</keyword>
<dbReference type="EMBL" id="CAEZTY010000069">
    <property type="protein sequence ID" value="CAB4593716.1"/>
    <property type="molecule type" value="Genomic_DNA"/>
</dbReference>
<gene>
    <name evidence="2" type="ORF">UFOPK1762_01487</name>
</gene>
<sequence length="111" mass="12608">MSAMTNEQFAQRWNALNKVHRRQIRRLARIGRAQENSADAQLAVVFAAFQQSRSWYRRFWLWFPVLVVAGVIAGLAIHPLIVGIVVGFAANALFVRRNYSRVAIVNSELLA</sequence>
<feature type="transmembrane region" description="Helical" evidence="1">
    <location>
        <begin position="61"/>
        <end position="94"/>
    </location>
</feature>
<evidence type="ECO:0000256" key="1">
    <source>
        <dbReference type="SAM" id="Phobius"/>
    </source>
</evidence>
<evidence type="ECO:0000313" key="2">
    <source>
        <dbReference type="EMBL" id="CAB4593716.1"/>
    </source>
</evidence>
<keyword evidence="1" id="KW-1133">Transmembrane helix</keyword>
<dbReference type="AlphaFoldDB" id="A0A6J6FXC4"/>
<proteinExistence type="predicted"/>